<evidence type="ECO:0000313" key="2">
    <source>
        <dbReference type="EMBL" id="VDN41259.1"/>
    </source>
</evidence>
<feature type="non-terminal residue" evidence="2">
    <location>
        <position position="225"/>
    </location>
</feature>
<proteinExistence type="predicted"/>
<feature type="region of interest" description="Disordered" evidence="1">
    <location>
        <begin position="1"/>
        <end position="34"/>
    </location>
</feature>
<evidence type="ECO:0000256" key="1">
    <source>
        <dbReference type="SAM" id="MobiDB-lite"/>
    </source>
</evidence>
<gene>
    <name evidence="2" type="ORF">DILT_LOCUS18488</name>
</gene>
<dbReference type="Proteomes" id="UP000281553">
    <property type="component" value="Unassembled WGS sequence"/>
</dbReference>
<organism evidence="2 3">
    <name type="scientific">Dibothriocephalus latus</name>
    <name type="common">Fish tapeworm</name>
    <name type="synonym">Diphyllobothrium latum</name>
    <dbReference type="NCBI Taxonomy" id="60516"/>
    <lineage>
        <taxon>Eukaryota</taxon>
        <taxon>Metazoa</taxon>
        <taxon>Spiralia</taxon>
        <taxon>Lophotrochozoa</taxon>
        <taxon>Platyhelminthes</taxon>
        <taxon>Cestoda</taxon>
        <taxon>Eucestoda</taxon>
        <taxon>Diphyllobothriidea</taxon>
        <taxon>Diphyllobothriidae</taxon>
        <taxon>Dibothriocephalus</taxon>
    </lineage>
</organism>
<sequence length="225" mass="23073">MTSSALNLPAIPNTEETAGLNYSTSPNENILPGSNDVLKTDGDGPTRISLPLNYSNCEPYSLSTAGQPTAKDTYLQATDASSNLKKMRSKQSVPKYLTQLSGMTNGHAEPNATEAFPLDKTEEALTLAATMPLGGTTFTFPTALPQHSAGLNLSMANSLESYHSSKYTKSPMDAAYAGLGLSAASTMSSLNGQQASSQLAGGGQQFAASRVGSPASAAAALAAAS</sequence>
<name>A0A3P7RKH9_DIBLA</name>
<evidence type="ECO:0000313" key="3">
    <source>
        <dbReference type="Proteomes" id="UP000281553"/>
    </source>
</evidence>
<dbReference type="OrthoDB" id="6263329at2759"/>
<accession>A0A3P7RKH9</accession>
<dbReference type="AlphaFoldDB" id="A0A3P7RKH9"/>
<feature type="compositionally biased region" description="Polar residues" evidence="1">
    <location>
        <begin position="14"/>
        <end position="28"/>
    </location>
</feature>
<dbReference type="EMBL" id="UYRU01100917">
    <property type="protein sequence ID" value="VDN41259.1"/>
    <property type="molecule type" value="Genomic_DNA"/>
</dbReference>
<reference evidence="2 3" key="1">
    <citation type="submission" date="2018-11" db="EMBL/GenBank/DDBJ databases">
        <authorList>
            <consortium name="Pathogen Informatics"/>
        </authorList>
    </citation>
    <scope>NUCLEOTIDE SEQUENCE [LARGE SCALE GENOMIC DNA]</scope>
</reference>
<keyword evidence="3" id="KW-1185">Reference proteome</keyword>
<protein>
    <submittedName>
        <fullName evidence="2">Uncharacterized protein</fullName>
    </submittedName>
</protein>